<feature type="transmembrane region" description="Helical" evidence="1">
    <location>
        <begin position="318"/>
        <end position="336"/>
    </location>
</feature>
<dbReference type="InterPro" id="IPR029787">
    <property type="entry name" value="Nucleotide_cyclase"/>
</dbReference>
<dbReference type="PANTHER" id="PTHR45138">
    <property type="entry name" value="REGULATORY COMPONENTS OF SENSORY TRANSDUCTION SYSTEM"/>
    <property type="match status" value="1"/>
</dbReference>
<evidence type="ECO:0000259" key="3">
    <source>
        <dbReference type="PROSITE" id="PS50887"/>
    </source>
</evidence>
<keyword evidence="1" id="KW-0472">Membrane</keyword>
<dbReference type="SUPFAM" id="SSF103190">
    <property type="entry name" value="Sensory domain-like"/>
    <property type="match status" value="2"/>
</dbReference>
<dbReference type="PROSITE" id="PS50887">
    <property type="entry name" value="GGDEF"/>
    <property type="match status" value="1"/>
</dbReference>
<dbReference type="GO" id="GO:0005886">
    <property type="term" value="C:plasma membrane"/>
    <property type="evidence" value="ECO:0007669"/>
    <property type="project" value="TreeGrafter"/>
</dbReference>
<feature type="domain" description="HAMP" evidence="2">
    <location>
        <begin position="338"/>
        <end position="390"/>
    </location>
</feature>
<dbReference type="FunFam" id="3.30.70.270:FF:000001">
    <property type="entry name" value="Diguanylate cyclase domain protein"/>
    <property type="match status" value="1"/>
</dbReference>
<dbReference type="InterPro" id="IPR003660">
    <property type="entry name" value="HAMP_dom"/>
</dbReference>
<dbReference type="InterPro" id="IPR048760">
    <property type="entry name" value="VP0354-like_sensor_dom"/>
</dbReference>
<proteinExistence type="predicted"/>
<dbReference type="CDD" id="cd01949">
    <property type="entry name" value="GGDEF"/>
    <property type="match status" value="1"/>
</dbReference>
<dbReference type="Proteomes" id="UP000324646">
    <property type="component" value="Chromosome"/>
</dbReference>
<dbReference type="Pfam" id="PF21623">
    <property type="entry name" value="HK_sensor_dom_bact"/>
    <property type="match status" value="1"/>
</dbReference>
<organism evidence="4 5">
    <name type="scientific">Crassaminicella thermophila</name>
    <dbReference type="NCBI Taxonomy" id="2599308"/>
    <lineage>
        <taxon>Bacteria</taxon>
        <taxon>Bacillati</taxon>
        <taxon>Bacillota</taxon>
        <taxon>Clostridia</taxon>
        <taxon>Eubacteriales</taxon>
        <taxon>Clostridiaceae</taxon>
        <taxon>Crassaminicella</taxon>
    </lineage>
</organism>
<name>A0A5C0S8R8_CRATE</name>
<dbReference type="OrthoDB" id="9805474at2"/>
<dbReference type="NCBIfam" id="TIGR00254">
    <property type="entry name" value="GGDEF"/>
    <property type="match status" value="1"/>
</dbReference>
<dbReference type="EMBL" id="CP042243">
    <property type="protein sequence ID" value="QEK11055.1"/>
    <property type="molecule type" value="Genomic_DNA"/>
</dbReference>
<dbReference type="Gene3D" id="6.10.340.10">
    <property type="match status" value="1"/>
</dbReference>
<protein>
    <submittedName>
        <fullName evidence="4">Diguanylate cyclase</fullName>
    </submittedName>
</protein>
<dbReference type="InterPro" id="IPR029151">
    <property type="entry name" value="Sensor-like_sf"/>
</dbReference>
<dbReference type="InterPro" id="IPR000160">
    <property type="entry name" value="GGDEF_dom"/>
</dbReference>
<dbReference type="Gene3D" id="3.30.70.270">
    <property type="match status" value="1"/>
</dbReference>
<dbReference type="SMART" id="SM00267">
    <property type="entry name" value="GGDEF"/>
    <property type="match status" value="1"/>
</dbReference>
<dbReference type="SUPFAM" id="SSF55073">
    <property type="entry name" value="Nucleotide cyclase"/>
    <property type="match status" value="1"/>
</dbReference>
<dbReference type="PROSITE" id="PS50885">
    <property type="entry name" value="HAMP"/>
    <property type="match status" value="1"/>
</dbReference>
<keyword evidence="1" id="KW-0812">Transmembrane</keyword>
<dbReference type="KEGG" id="crs:FQB35_01000"/>
<keyword evidence="5" id="KW-1185">Reference proteome</keyword>
<evidence type="ECO:0000259" key="2">
    <source>
        <dbReference type="PROSITE" id="PS50885"/>
    </source>
</evidence>
<dbReference type="Pfam" id="PF00990">
    <property type="entry name" value="GGDEF"/>
    <property type="match status" value="1"/>
</dbReference>
<evidence type="ECO:0000256" key="1">
    <source>
        <dbReference type="SAM" id="Phobius"/>
    </source>
</evidence>
<feature type="domain" description="GGDEF" evidence="3">
    <location>
        <begin position="444"/>
        <end position="571"/>
    </location>
</feature>
<evidence type="ECO:0000313" key="5">
    <source>
        <dbReference type="Proteomes" id="UP000324646"/>
    </source>
</evidence>
<gene>
    <name evidence="4" type="ORF">FQB35_01000</name>
</gene>
<dbReference type="CDD" id="cd06225">
    <property type="entry name" value="HAMP"/>
    <property type="match status" value="1"/>
</dbReference>
<dbReference type="GO" id="GO:0052621">
    <property type="term" value="F:diguanylate cyclase activity"/>
    <property type="evidence" value="ECO:0007669"/>
    <property type="project" value="TreeGrafter"/>
</dbReference>
<dbReference type="SUPFAM" id="SSF158472">
    <property type="entry name" value="HAMP domain-like"/>
    <property type="match status" value="1"/>
</dbReference>
<dbReference type="InterPro" id="IPR050469">
    <property type="entry name" value="Diguanylate_Cyclase"/>
</dbReference>
<keyword evidence="1" id="KW-1133">Transmembrane helix</keyword>
<dbReference type="GO" id="GO:0007165">
    <property type="term" value="P:signal transduction"/>
    <property type="evidence" value="ECO:0007669"/>
    <property type="project" value="InterPro"/>
</dbReference>
<sequence length="571" mass="67413">MMKKGIKVKILIFLLLISMIPLSVVGYSRYMDTKWLILEREQNKIKEFHKNIEGKIVKFFGGAQKDILFLKELAKEELEFSENEQHSKDHLDILQSAFYHFARVNIQYDKIRLINKEGYEIIRINNEEGVAKIVPREQLQYKGDRYYIQEAYDLEEGEMYVSFLDLNRKNGKIETPANPMIRYVMPIYDHKDDLKGFIMLSLKVKYILKDIERVKDRSKYKNLMIFDENGYYIMHPDKRKEWGGYTNYNTGESFKKDYPQKYKEILSSNSLKIIKTNEDLLSFSPIKILKDMDKKIFVVLYLDKKEYLMPLTKFIKKLILEMFVILVLVIVAGLYISEHLSKPILEIIKAVEEIGKGNFDINFNIQTSDEIACLGYEIKKMSYELKNMYHNMERLVKERTEKLELAHLEMKEMANTDSLTGLYNRHYFNQFIQEEEKRIAAKKGNLTICIIDVDKFKYINDFYGHNIGDEVLKAVAKILKDSAKKTDVVVRYGGDEFLIVLPNSDQKSTNNFIDRLYDKLKEWNQNTDLLNHELSLSIGFEEYNGEGSILDTIKIADERMYENKKQKRQIQ</sequence>
<evidence type="ECO:0000313" key="4">
    <source>
        <dbReference type="EMBL" id="QEK11055.1"/>
    </source>
</evidence>
<dbReference type="AlphaFoldDB" id="A0A5C0S8R8"/>
<dbReference type="GO" id="GO:1902201">
    <property type="term" value="P:negative regulation of bacterial-type flagellum-dependent cell motility"/>
    <property type="evidence" value="ECO:0007669"/>
    <property type="project" value="TreeGrafter"/>
</dbReference>
<dbReference type="GO" id="GO:0043709">
    <property type="term" value="P:cell adhesion involved in single-species biofilm formation"/>
    <property type="evidence" value="ECO:0007669"/>
    <property type="project" value="TreeGrafter"/>
</dbReference>
<dbReference type="InterPro" id="IPR043128">
    <property type="entry name" value="Rev_trsase/Diguanyl_cyclase"/>
</dbReference>
<reference evidence="4 5" key="1">
    <citation type="submission" date="2019-07" db="EMBL/GenBank/DDBJ databases">
        <title>Complete genome of Crassaminicella thermophila SY095.</title>
        <authorList>
            <person name="Li X."/>
        </authorList>
    </citation>
    <scope>NUCLEOTIDE SEQUENCE [LARGE SCALE GENOMIC DNA]</scope>
    <source>
        <strain evidence="4 5">SY095</strain>
    </source>
</reference>
<dbReference type="PANTHER" id="PTHR45138:SF9">
    <property type="entry name" value="DIGUANYLATE CYCLASE DGCM-RELATED"/>
    <property type="match status" value="1"/>
</dbReference>
<accession>A0A5C0S8R8</accession>
<dbReference type="Gene3D" id="3.30.450.20">
    <property type="entry name" value="PAS domain"/>
    <property type="match status" value="2"/>
</dbReference>